<dbReference type="PANTHER" id="PTHR43464">
    <property type="entry name" value="METHYLTRANSFERASE"/>
    <property type="match status" value="1"/>
</dbReference>
<evidence type="ECO:0000256" key="2">
    <source>
        <dbReference type="ARBA" id="ARBA00022679"/>
    </source>
</evidence>
<dbReference type="CDD" id="cd02440">
    <property type="entry name" value="AdoMet_MTases"/>
    <property type="match status" value="1"/>
</dbReference>
<dbReference type="AlphaFoldDB" id="A0A5C4JFM9"/>
<dbReference type="Gene3D" id="3.40.50.150">
    <property type="entry name" value="Vaccinia Virus protein VP39"/>
    <property type="match status" value="1"/>
</dbReference>
<dbReference type="GO" id="GO:0032259">
    <property type="term" value="P:methylation"/>
    <property type="evidence" value="ECO:0007669"/>
    <property type="project" value="UniProtKB-KW"/>
</dbReference>
<keyword evidence="3" id="KW-0949">S-adenosyl-L-methionine</keyword>
<dbReference type="SUPFAM" id="SSF53335">
    <property type="entry name" value="S-adenosyl-L-methionine-dependent methyltransferases"/>
    <property type="match status" value="1"/>
</dbReference>
<name>A0A5C4JFM9_9ACTN</name>
<reference evidence="5 6" key="1">
    <citation type="submission" date="2019-05" db="EMBL/GenBank/DDBJ databases">
        <title>Draft genome sequence of Actinomadura sp. 14C53.</title>
        <authorList>
            <person name="Saricaoglu S."/>
            <person name="Isik K."/>
        </authorList>
    </citation>
    <scope>NUCLEOTIDE SEQUENCE [LARGE SCALE GENOMIC DNA]</scope>
    <source>
        <strain evidence="5 6">14C53</strain>
    </source>
</reference>
<evidence type="ECO:0000313" key="6">
    <source>
        <dbReference type="Proteomes" id="UP000309174"/>
    </source>
</evidence>
<dbReference type="Proteomes" id="UP000309174">
    <property type="component" value="Unassembled WGS sequence"/>
</dbReference>
<dbReference type="EMBL" id="VCKW01000040">
    <property type="protein sequence ID" value="TMR03423.1"/>
    <property type="molecule type" value="Genomic_DNA"/>
</dbReference>
<keyword evidence="6" id="KW-1185">Reference proteome</keyword>
<evidence type="ECO:0000313" key="5">
    <source>
        <dbReference type="EMBL" id="TMR03423.1"/>
    </source>
</evidence>
<sequence>MGEDVTPTEAYYDEAWRVKLNRPEYATLNRRWRSRWDFVAAHIRERADVLDMGCGDGVLGARLIRDKGCDVFGVDVSDYALDKARSQGIKASKSDISMSPLPFDGASFDAVVLSCVLEHIPHPEHALAQAVRVLRAGGSLFVTLPNPLTWKIRLAFLRGEFHPDFLHSKPGEGLHYRFWRCGGELEAMVADLDLPADLKVKEVDVKNPKLYSRPGLRARRLAIRLRPGLFGEYMHYFFLLKTR</sequence>
<dbReference type="GO" id="GO:0010420">
    <property type="term" value="F:polyprenyldihydroxybenzoate methyltransferase activity"/>
    <property type="evidence" value="ECO:0007669"/>
    <property type="project" value="TreeGrafter"/>
</dbReference>
<keyword evidence="1 5" id="KW-0489">Methyltransferase</keyword>
<proteinExistence type="predicted"/>
<evidence type="ECO:0000259" key="4">
    <source>
        <dbReference type="Pfam" id="PF08241"/>
    </source>
</evidence>
<dbReference type="PANTHER" id="PTHR43464:SF19">
    <property type="entry name" value="UBIQUINONE BIOSYNTHESIS O-METHYLTRANSFERASE, MITOCHONDRIAL"/>
    <property type="match status" value="1"/>
</dbReference>
<comment type="caution">
    <text evidence="5">The sequence shown here is derived from an EMBL/GenBank/DDBJ whole genome shotgun (WGS) entry which is preliminary data.</text>
</comment>
<dbReference type="InterPro" id="IPR029063">
    <property type="entry name" value="SAM-dependent_MTases_sf"/>
</dbReference>
<protein>
    <submittedName>
        <fullName evidence="5">Methyltransferase domain-containing protein</fullName>
    </submittedName>
</protein>
<organism evidence="5 6">
    <name type="scientific">Actinomadura soli</name>
    <dbReference type="NCBI Taxonomy" id="2508997"/>
    <lineage>
        <taxon>Bacteria</taxon>
        <taxon>Bacillati</taxon>
        <taxon>Actinomycetota</taxon>
        <taxon>Actinomycetes</taxon>
        <taxon>Streptosporangiales</taxon>
        <taxon>Thermomonosporaceae</taxon>
        <taxon>Actinomadura</taxon>
    </lineage>
</organism>
<dbReference type="OrthoDB" id="9810247at2"/>
<evidence type="ECO:0000256" key="1">
    <source>
        <dbReference type="ARBA" id="ARBA00022603"/>
    </source>
</evidence>
<keyword evidence="2 5" id="KW-0808">Transferase</keyword>
<feature type="domain" description="Methyltransferase type 11" evidence="4">
    <location>
        <begin position="50"/>
        <end position="142"/>
    </location>
</feature>
<accession>A0A5C4JFM9</accession>
<dbReference type="Pfam" id="PF08241">
    <property type="entry name" value="Methyltransf_11"/>
    <property type="match status" value="1"/>
</dbReference>
<dbReference type="InterPro" id="IPR013216">
    <property type="entry name" value="Methyltransf_11"/>
</dbReference>
<evidence type="ECO:0000256" key="3">
    <source>
        <dbReference type="ARBA" id="ARBA00022691"/>
    </source>
</evidence>
<dbReference type="RefSeq" id="WP_138644884.1">
    <property type="nucleotide sequence ID" value="NZ_VCKW01000040.1"/>
</dbReference>
<gene>
    <name evidence="5" type="ORF">ETD83_10500</name>
</gene>